<evidence type="ECO:0000313" key="2">
    <source>
        <dbReference type="EMBL" id="KAK1329650.1"/>
    </source>
</evidence>
<feature type="compositionally biased region" description="Basic and acidic residues" evidence="1">
    <location>
        <begin position="51"/>
        <end position="69"/>
    </location>
</feature>
<name>A0AA40HE80_CNENI</name>
<protein>
    <submittedName>
        <fullName evidence="2">Uncharacterized protein</fullName>
    </submittedName>
</protein>
<organism evidence="2 3">
    <name type="scientific">Cnephaeus nilssonii</name>
    <name type="common">Northern bat</name>
    <name type="synonym">Eptesicus nilssonii</name>
    <dbReference type="NCBI Taxonomy" id="3371016"/>
    <lineage>
        <taxon>Eukaryota</taxon>
        <taxon>Metazoa</taxon>
        <taxon>Chordata</taxon>
        <taxon>Craniata</taxon>
        <taxon>Vertebrata</taxon>
        <taxon>Euteleostomi</taxon>
        <taxon>Mammalia</taxon>
        <taxon>Eutheria</taxon>
        <taxon>Laurasiatheria</taxon>
        <taxon>Chiroptera</taxon>
        <taxon>Yangochiroptera</taxon>
        <taxon>Vespertilionidae</taxon>
        <taxon>Cnephaeus</taxon>
    </lineage>
</organism>
<sequence length="77" mass="8584">MCQYSKRVKLRQAVDERVQGGCEDGVEDSGQAPLQRRGAGAGLHNSSTVARWDEQVEKAFRRPPADRIRATVAKMRT</sequence>
<dbReference type="EMBL" id="JAULJE010000021">
    <property type="protein sequence ID" value="KAK1329650.1"/>
    <property type="molecule type" value="Genomic_DNA"/>
</dbReference>
<gene>
    <name evidence="2" type="ORF">QTO34_009832</name>
</gene>
<dbReference type="AlphaFoldDB" id="A0AA40HE80"/>
<dbReference type="Proteomes" id="UP001177744">
    <property type="component" value="Unassembled WGS sequence"/>
</dbReference>
<feature type="region of interest" description="Disordered" evidence="1">
    <location>
        <begin position="18"/>
        <end position="77"/>
    </location>
</feature>
<evidence type="ECO:0000313" key="3">
    <source>
        <dbReference type="Proteomes" id="UP001177744"/>
    </source>
</evidence>
<comment type="caution">
    <text evidence="2">The sequence shown here is derived from an EMBL/GenBank/DDBJ whole genome shotgun (WGS) entry which is preliminary data.</text>
</comment>
<accession>A0AA40HE80</accession>
<reference evidence="2" key="1">
    <citation type="submission" date="2023-06" db="EMBL/GenBank/DDBJ databases">
        <title>Reference genome for the Northern bat (Eptesicus nilssonii), a most northern bat species.</title>
        <authorList>
            <person name="Laine V.N."/>
            <person name="Pulliainen A.T."/>
            <person name="Lilley T.M."/>
        </authorList>
    </citation>
    <scope>NUCLEOTIDE SEQUENCE</scope>
    <source>
        <strain evidence="2">BLF_Eptnil</strain>
        <tissue evidence="2">Kidney</tissue>
    </source>
</reference>
<evidence type="ECO:0000256" key="1">
    <source>
        <dbReference type="SAM" id="MobiDB-lite"/>
    </source>
</evidence>
<keyword evidence="3" id="KW-1185">Reference proteome</keyword>
<proteinExistence type="predicted"/>